<dbReference type="OrthoDB" id="10623608at2759"/>
<proteinExistence type="predicted"/>
<feature type="region of interest" description="Disordered" evidence="1">
    <location>
        <begin position="70"/>
        <end position="105"/>
    </location>
</feature>
<feature type="compositionally biased region" description="Acidic residues" evidence="1">
    <location>
        <begin position="25"/>
        <end position="34"/>
    </location>
</feature>
<accession>W2SMT2</accession>
<evidence type="ECO:0000256" key="1">
    <source>
        <dbReference type="SAM" id="MobiDB-lite"/>
    </source>
</evidence>
<evidence type="ECO:0000313" key="2">
    <source>
        <dbReference type="EMBL" id="ETN71004.1"/>
    </source>
</evidence>
<name>W2SMT2_NECAM</name>
<keyword evidence="3" id="KW-1185">Reference proteome</keyword>
<gene>
    <name evidence="2" type="ORF">NECAME_14390</name>
</gene>
<sequence length="141" mass="15774">MLLESARFDNIATADRRLLYASGFPDEDERDDMFDDKRSRCTDSRTPSEMSIIRLSRYPRKSRGLFAIRQPKSGREGVLRRPSTSDPQPGPSIISRVPLSPSKMAPSASVGDLGSVFDDCALWSSRQKSKLALAFFNSDKK</sequence>
<organism evidence="2 3">
    <name type="scientific">Necator americanus</name>
    <name type="common">Human hookworm</name>
    <dbReference type="NCBI Taxonomy" id="51031"/>
    <lineage>
        <taxon>Eukaryota</taxon>
        <taxon>Metazoa</taxon>
        <taxon>Ecdysozoa</taxon>
        <taxon>Nematoda</taxon>
        <taxon>Chromadorea</taxon>
        <taxon>Rhabditida</taxon>
        <taxon>Rhabditina</taxon>
        <taxon>Rhabditomorpha</taxon>
        <taxon>Strongyloidea</taxon>
        <taxon>Ancylostomatidae</taxon>
        <taxon>Bunostominae</taxon>
        <taxon>Necator</taxon>
    </lineage>
</organism>
<evidence type="ECO:0000313" key="3">
    <source>
        <dbReference type="Proteomes" id="UP000053676"/>
    </source>
</evidence>
<dbReference type="KEGG" id="nai:NECAME_14390"/>
<dbReference type="AlphaFoldDB" id="W2SMT2"/>
<reference evidence="3" key="1">
    <citation type="journal article" date="2014" name="Nat. Genet.">
        <title>Genome of the human hookworm Necator americanus.</title>
        <authorList>
            <person name="Tang Y.T."/>
            <person name="Gao X."/>
            <person name="Rosa B.A."/>
            <person name="Abubucker S."/>
            <person name="Hallsworth-Pepin K."/>
            <person name="Martin J."/>
            <person name="Tyagi R."/>
            <person name="Heizer E."/>
            <person name="Zhang X."/>
            <person name="Bhonagiri-Palsikar V."/>
            <person name="Minx P."/>
            <person name="Warren W.C."/>
            <person name="Wang Q."/>
            <person name="Zhan B."/>
            <person name="Hotez P.J."/>
            <person name="Sternberg P.W."/>
            <person name="Dougall A."/>
            <person name="Gaze S.T."/>
            <person name="Mulvenna J."/>
            <person name="Sotillo J."/>
            <person name="Ranganathan S."/>
            <person name="Rabelo E.M."/>
            <person name="Wilson R.K."/>
            <person name="Felgner P.L."/>
            <person name="Bethony J."/>
            <person name="Hawdon J.M."/>
            <person name="Gasser R.B."/>
            <person name="Loukas A."/>
            <person name="Mitreva M."/>
        </authorList>
    </citation>
    <scope>NUCLEOTIDE SEQUENCE [LARGE SCALE GENOMIC DNA]</scope>
</reference>
<feature type="region of interest" description="Disordered" evidence="1">
    <location>
        <begin position="25"/>
        <end position="46"/>
    </location>
</feature>
<dbReference type="EMBL" id="KI668857">
    <property type="protein sequence ID" value="ETN71004.1"/>
    <property type="molecule type" value="Genomic_DNA"/>
</dbReference>
<dbReference type="Proteomes" id="UP000053676">
    <property type="component" value="Unassembled WGS sequence"/>
</dbReference>
<protein>
    <submittedName>
        <fullName evidence="2">Uncharacterized protein</fullName>
    </submittedName>
</protein>